<dbReference type="AlphaFoldDB" id="A0A0A9CZK6"/>
<accession>A0A0A9CZK6</accession>
<organism evidence="1">
    <name type="scientific">Arundo donax</name>
    <name type="common">Giant reed</name>
    <name type="synonym">Donax arundinaceus</name>
    <dbReference type="NCBI Taxonomy" id="35708"/>
    <lineage>
        <taxon>Eukaryota</taxon>
        <taxon>Viridiplantae</taxon>
        <taxon>Streptophyta</taxon>
        <taxon>Embryophyta</taxon>
        <taxon>Tracheophyta</taxon>
        <taxon>Spermatophyta</taxon>
        <taxon>Magnoliopsida</taxon>
        <taxon>Liliopsida</taxon>
        <taxon>Poales</taxon>
        <taxon>Poaceae</taxon>
        <taxon>PACMAD clade</taxon>
        <taxon>Arundinoideae</taxon>
        <taxon>Arundineae</taxon>
        <taxon>Arundo</taxon>
    </lineage>
</organism>
<proteinExistence type="predicted"/>
<sequence length="59" mass="6920">MTKTFCKHNYSPSSLHCNLHLSNTNLVKRTSKQIKHMALMHKLLRQILVELNSFVIKRS</sequence>
<reference evidence="1" key="1">
    <citation type="submission" date="2014-09" db="EMBL/GenBank/DDBJ databases">
        <authorList>
            <person name="Magalhaes I.L.F."/>
            <person name="Oliveira U."/>
            <person name="Santos F.R."/>
            <person name="Vidigal T.H.D.A."/>
            <person name="Brescovit A.D."/>
            <person name="Santos A.J."/>
        </authorList>
    </citation>
    <scope>NUCLEOTIDE SEQUENCE</scope>
    <source>
        <tissue evidence="1">Shoot tissue taken approximately 20 cm above the soil surface</tissue>
    </source>
</reference>
<name>A0A0A9CZK6_ARUDO</name>
<dbReference type="EMBL" id="GBRH01223037">
    <property type="protein sequence ID" value="JAD74858.1"/>
    <property type="molecule type" value="Transcribed_RNA"/>
</dbReference>
<protein>
    <submittedName>
        <fullName evidence="1">Uncharacterized protein</fullName>
    </submittedName>
</protein>
<reference evidence="1" key="2">
    <citation type="journal article" date="2015" name="Data Brief">
        <title>Shoot transcriptome of the giant reed, Arundo donax.</title>
        <authorList>
            <person name="Barrero R.A."/>
            <person name="Guerrero F.D."/>
            <person name="Moolhuijzen P."/>
            <person name="Goolsby J.A."/>
            <person name="Tidwell J."/>
            <person name="Bellgard S.E."/>
            <person name="Bellgard M.I."/>
        </authorList>
    </citation>
    <scope>NUCLEOTIDE SEQUENCE</scope>
    <source>
        <tissue evidence="1">Shoot tissue taken approximately 20 cm above the soil surface</tissue>
    </source>
</reference>
<dbReference type="EMBL" id="GBRH01220968">
    <property type="protein sequence ID" value="JAD76927.1"/>
    <property type="molecule type" value="Transcribed_RNA"/>
</dbReference>
<evidence type="ECO:0000313" key="1">
    <source>
        <dbReference type="EMBL" id="JAD76927.1"/>
    </source>
</evidence>